<feature type="transmembrane region" description="Helical" evidence="1">
    <location>
        <begin position="75"/>
        <end position="96"/>
    </location>
</feature>
<feature type="transmembrane region" description="Helical" evidence="1">
    <location>
        <begin position="168"/>
        <end position="186"/>
    </location>
</feature>
<protein>
    <submittedName>
        <fullName evidence="2">Uncharacterized protein</fullName>
    </submittedName>
</protein>
<keyword evidence="1" id="KW-0812">Transmembrane</keyword>
<proteinExistence type="predicted"/>
<feature type="transmembrane region" description="Helical" evidence="1">
    <location>
        <begin position="35"/>
        <end position="55"/>
    </location>
</feature>
<dbReference type="EMBL" id="AAGCYI010000048">
    <property type="protein sequence ID" value="EBM5456519.1"/>
    <property type="molecule type" value="Genomic_DNA"/>
</dbReference>
<feature type="transmembrane region" description="Helical" evidence="1">
    <location>
        <begin position="123"/>
        <end position="141"/>
    </location>
</feature>
<sequence>MKEWFNIFIYIVFFYFSLGNAISTQQRLLANKVSCALKFLTLFLIIASVFCLRFLDAREFYMKGVSELFNDYNAMSMNFLIYMSIILGWVILPFGLGNSSIKESINALTIEGSPKNKRLKKKYMCMLGMSLVIILLFQNVLNPIVNMLFYFICSLDKLKLIYFVKPEVNLIVLTFSVAGILVYKILRGRLLKEFDTLDNGL</sequence>
<accession>A0A5T6J864</accession>
<keyword evidence="1" id="KW-1133">Transmembrane helix</keyword>
<evidence type="ECO:0000313" key="2">
    <source>
        <dbReference type="EMBL" id="EBM5456519.1"/>
    </source>
</evidence>
<keyword evidence="1" id="KW-0472">Membrane</keyword>
<evidence type="ECO:0000256" key="1">
    <source>
        <dbReference type="SAM" id="Phobius"/>
    </source>
</evidence>
<organism evidence="2">
    <name type="scientific">Salmonella enterica</name>
    <name type="common">Salmonella choleraesuis</name>
    <dbReference type="NCBI Taxonomy" id="28901"/>
    <lineage>
        <taxon>Bacteria</taxon>
        <taxon>Pseudomonadati</taxon>
        <taxon>Pseudomonadota</taxon>
        <taxon>Gammaproteobacteria</taxon>
        <taxon>Enterobacterales</taxon>
        <taxon>Enterobacteriaceae</taxon>
        <taxon>Salmonella</taxon>
    </lineage>
</organism>
<comment type="caution">
    <text evidence="2">The sequence shown here is derived from an EMBL/GenBank/DDBJ whole genome shotgun (WGS) entry which is preliminary data.</text>
</comment>
<reference evidence="2" key="1">
    <citation type="submission" date="2018-08" db="EMBL/GenBank/DDBJ databases">
        <authorList>
            <consortium name="PulseNet: The National Subtyping Network for Foodborne Disease Surveillance"/>
            <person name="Tarr C.L."/>
            <person name="Trees E."/>
            <person name="Katz L.S."/>
            <person name="Carleton-Romer H.A."/>
            <person name="Stroika S."/>
            <person name="Kucerova Z."/>
            <person name="Roache K.F."/>
            <person name="Sabol A.L."/>
            <person name="Besser J."/>
            <person name="Gerner-Smidt P."/>
        </authorList>
    </citation>
    <scope>NUCLEOTIDE SEQUENCE</scope>
    <source>
        <strain evidence="2">PNUSAS051244</strain>
    </source>
</reference>
<name>A0A5T6J864_SALER</name>
<feature type="transmembrane region" description="Helical" evidence="1">
    <location>
        <begin position="6"/>
        <end position="23"/>
    </location>
</feature>
<dbReference type="AlphaFoldDB" id="A0A5T6J864"/>
<gene>
    <name evidence="2" type="ORF">D1D85_23305</name>
</gene>